<evidence type="ECO:0000256" key="8">
    <source>
        <dbReference type="ARBA" id="ARBA00045204"/>
    </source>
</evidence>
<keyword evidence="7 9" id="KW-0472">Membrane</keyword>
<dbReference type="Proteomes" id="UP000317494">
    <property type="component" value="Unassembled WGS sequence"/>
</dbReference>
<evidence type="ECO:0000256" key="9">
    <source>
        <dbReference type="SAM" id="Phobius"/>
    </source>
</evidence>
<dbReference type="EMBL" id="QEAM01000020">
    <property type="protein sequence ID" value="TPX50269.1"/>
    <property type="molecule type" value="Genomic_DNA"/>
</dbReference>
<dbReference type="Pfam" id="PF06645">
    <property type="entry name" value="SPC12"/>
    <property type="match status" value="1"/>
</dbReference>
<dbReference type="GO" id="GO:0005787">
    <property type="term" value="C:signal peptidase complex"/>
    <property type="evidence" value="ECO:0007669"/>
    <property type="project" value="InterPro"/>
</dbReference>
<sequence length="96" mass="10518">MASLLQAPIDFEGQRLAEQYAQIILTATGVIAFIAGFALQNLSLLMTIMLSGLVVAFAVALPPWPIYNKFPVMWLPKTAKADGLTVEQPWWKSLLG</sequence>
<evidence type="ECO:0000256" key="2">
    <source>
        <dbReference type="ARBA" id="ARBA00005245"/>
    </source>
</evidence>
<dbReference type="AlphaFoldDB" id="A0A507DEZ4"/>
<keyword evidence="4 9" id="KW-0812">Transmembrane</keyword>
<organism evidence="11 13">
    <name type="scientific">Synchytrium endobioticum</name>
    <dbReference type="NCBI Taxonomy" id="286115"/>
    <lineage>
        <taxon>Eukaryota</taxon>
        <taxon>Fungi</taxon>
        <taxon>Fungi incertae sedis</taxon>
        <taxon>Chytridiomycota</taxon>
        <taxon>Chytridiomycota incertae sedis</taxon>
        <taxon>Chytridiomycetes</taxon>
        <taxon>Synchytriales</taxon>
        <taxon>Synchytriaceae</taxon>
        <taxon>Synchytrium</taxon>
    </lineage>
</organism>
<evidence type="ECO:0000256" key="6">
    <source>
        <dbReference type="ARBA" id="ARBA00022989"/>
    </source>
</evidence>
<evidence type="ECO:0000313" key="12">
    <source>
        <dbReference type="Proteomes" id="UP000317494"/>
    </source>
</evidence>
<reference evidence="12 13" key="1">
    <citation type="journal article" date="2019" name="Sci. Rep.">
        <title>Comparative genomics of chytrid fungi reveal insights into the obligate biotrophic and pathogenic lifestyle of Synchytrium endobioticum.</title>
        <authorList>
            <person name="van de Vossenberg B.T.L.H."/>
            <person name="Warris S."/>
            <person name="Nguyen H.D.T."/>
            <person name="van Gent-Pelzer M.P.E."/>
            <person name="Joly D.L."/>
            <person name="van de Geest H.C."/>
            <person name="Bonants P.J.M."/>
            <person name="Smith D.S."/>
            <person name="Levesque C.A."/>
            <person name="van der Lee T.A.J."/>
        </authorList>
    </citation>
    <scope>NUCLEOTIDE SEQUENCE [LARGE SCALE GENOMIC DNA]</scope>
    <source>
        <strain evidence="11 13">LEV6574</strain>
        <strain evidence="10 12">MB42</strain>
    </source>
</reference>
<accession>A0A507DEZ4</accession>
<dbReference type="Proteomes" id="UP000320475">
    <property type="component" value="Unassembled WGS sequence"/>
</dbReference>
<comment type="subcellular location">
    <subcellularLocation>
        <location evidence="1">Endoplasmic reticulum membrane</location>
        <topology evidence="1">Multi-pass membrane protein</topology>
    </subcellularLocation>
</comment>
<evidence type="ECO:0000313" key="10">
    <source>
        <dbReference type="EMBL" id="TPX47046.1"/>
    </source>
</evidence>
<gene>
    <name evidence="11" type="ORF">SeLEV6574_g00992</name>
    <name evidence="10" type="ORF">SeMB42_g03492</name>
</gene>
<keyword evidence="12" id="KW-1185">Reference proteome</keyword>
<keyword evidence="5" id="KW-0256">Endoplasmic reticulum</keyword>
<dbReference type="InterPro" id="IPR009542">
    <property type="entry name" value="Spc1/SPCS1"/>
</dbReference>
<dbReference type="GO" id="GO:0006465">
    <property type="term" value="P:signal peptide processing"/>
    <property type="evidence" value="ECO:0007669"/>
    <property type="project" value="InterPro"/>
</dbReference>
<dbReference type="PANTHER" id="PTHR13202:SF0">
    <property type="entry name" value="SIGNAL PEPTIDASE COMPLEX SUBUNIT 1"/>
    <property type="match status" value="1"/>
</dbReference>
<name>A0A507DEZ4_9FUNG</name>
<keyword evidence="6 9" id="KW-1133">Transmembrane helix</keyword>
<dbReference type="STRING" id="286115.A0A507DEZ4"/>
<comment type="caution">
    <text evidence="11">The sequence shown here is derived from an EMBL/GenBank/DDBJ whole genome shotgun (WGS) entry which is preliminary data.</text>
</comment>
<dbReference type="PANTHER" id="PTHR13202">
    <property type="entry name" value="MICROSOMAL SIGNAL PEPTIDASE 12 KDA SUBUNIT"/>
    <property type="match status" value="1"/>
</dbReference>
<dbReference type="OrthoDB" id="263893at2759"/>
<dbReference type="EMBL" id="QEAN01000124">
    <property type="protein sequence ID" value="TPX47046.1"/>
    <property type="molecule type" value="Genomic_DNA"/>
</dbReference>
<dbReference type="VEuPathDB" id="FungiDB:SeMB42_g03492"/>
<comment type="function">
    <text evidence="8">Component of the signal peptidase complex (SPC) which catalyzes the cleavage of N-terminal signal sequences from nascent proteins as they are translocated into the lumen of the endoplasmic reticulum. Dispensable for SPC enzymatic activity.</text>
</comment>
<comment type="similarity">
    <text evidence="2">Belongs to the SPCS1 family.</text>
</comment>
<evidence type="ECO:0000256" key="3">
    <source>
        <dbReference type="ARBA" id="ARBA00017059"/>
    </source>
</evidence>
<evidence type="ECO:0000313" key="11">
    <source>
        <dbReference type="EMBL" id="TPX50269.1"/>
    </source>
</evidence>
<evidence type="ECO:0000256" key="5">
    <source>
        <dbReference type="ARBA" id="ARBA00022824"/>
    </source>
</evidence>
<evidence type="ECO:0000256" key="4">
    <source>
        <dbReference type="ARBA" id="ARBA00022692"/>
    </source>
</evidence>
<evidence type="ECO:0000256" key="7">
    <source>
        <dbReference type="ARBA" id="ARBA00023136"/>
    </source>
</evidence>
<feature type="transmembrane region" description="Helical" evidence="9">
    <location>
        <begin position="44"/>
        <end position="67"/>
    </location>
</feature>
<proteinExistence type="inferred from homology"/>
<evidence type="ECO:0000313" key="13">
    <source>
        <dbReference type="Proteomes" id="UP000320475"/>
    </source>
</evidence>
<dbReference type="GO" id="GO:0045047">
    <property type="term" value="P:protein targeting to ER"/>
    <property type="evidence" value="ECO:0007669"/>
    <property type="project" value="TreeGrafter"/>
</dbReference>
<protein>
    <recommendedName>
        <fullName evidence="3">Signal peptidase complex subunit 1</fullName>
    </recommendedName>
</protein>
<evidence type="ECO:0000256" key="1">
    <source>
        <dbReference type="ARBA" id="ARBA00004477"/>
    </source>
</evidence>
<feature type="transmembrane region" description="Helical" evidence="9">
    <location>
        <begin position="20"/>
        <end position="39"/>
    </location>
</feature>